<sequence length="328" mass="38247">MRLKKIFIVENSVLYLFLLFTGLGILSFDMLPQVVYLVSNIVNNEHLKEYSSVIFYLEENNPHTLRTLLMLPFYFLYDYFSINVNLSFGIAVILLIFLTYKNIIYIYPVNNKIKTLILLSLMTLTIFMNGRIAFAIYGNSLLLKIFYRRYFILNIRYIKFILNLLIALFFTTVSTGTSIVAIGTIITFYFFIFILNKFRKIRSINYRVLFDFISILVLLIGIFRNIIIMYIDKNLDYFGSFSLMLHHGIGKYFRGWMIFILPLLIFMLIILMQIIRKINIIIVPLSLTISAGFIGIFGISSLVSGISGFIVSTLLILNIKYVKKNYTK</sequence>
<evidence type="ECO:0000313" key="3">
    <source>
        <dbReference type="Proteomes" id="UP000279799"/>
    </source>
</evidence>
<dbReference type="RefSeq" id="WP_126600088.1">
    <property type="nucleotide sequence ID" value="NZ_LR134510.1"/>
</dbReference>
<feature type="transmembrane region" description="Helical" evidence="1">
    <location>
        <begin position="176"/>
        <end position="196"/>
    </location>
</feature>
<keyword evidence="1" id="KW-1133">Transmembrane helix</keyword>
<dbReference type="Proteomes" id="UP000279799">
    <property type="component" value="Chromosome"/>
</dbReference>
<feature type="transmembrane region" description="Helical" evidence="1">
    <location>
        <begin position="278"/>
        <end position="299"/>
    </location>
</feature>
<protein>
    <submittedName>
        <fullName evidence="2">Uncharacterized protein</fullName>
    </submittedName>
</protein>
<evidence type="ECO:0000313" key="2">
    <source>
        <dbReference type="EMBL" id="VEJ09833.1"/>
    </source>
</evidence>
<feature type="transmembrane region" description="Helical" evidence="1">
    <location>
        <begin position="113"/>
        <end position="138"/>
    </location>
</feature>
<reference evidence="2 3" key="1">
    <citation type="submission" date="2018-12" db="EMBL/GenBank/DDBJ databases">
        <authorList>
            <consortium name="Pathogen Informatics"/>
        </authorList>
    </citation>
    <scope>NUCLEOTIDE SEQUENCE [LARGE SCALE GENOMIC DNA]</scope>
    <source>
        <strain evidence="2 3">NCTC12871</strain>
    </source>
</reference>
<keyword evidence="1" id="KW-0472">Membrane</keyword>
<accession>A0A448TV81</accession>
<dbReference type="EMBL" id="LR134510">
    <property type="protein sequence ID" value="VEJ09833.1"/>
    <property type="molecule type" value="Genomic_DNA"/>
</dbReference>
<proteinExistence type="predicted"/>
<keyword evidence="3" id="KW-1185">Reference proteome</keyword>
<dbReference type="KEGG" id="adp:NCTC12871_01320"/>
<feature type="transmembrane region" description="Helical" evidence="1">
    <location>
        <begin position="251"/>
        <end position="271"/>
    </location>
</feature>
<feature type="transmembrane region" description="Helical" evidence="1">
    <location>
        <begin position="87"/>
        <end position="107"/>
    </location>
</feature>
<name>A0A448TV81_9PAST</name>
<organism evidence="2 3">
    <name type="scientific">Actinobacillus delphinicola</name>
    <dbReference type="NCBI Taxonomy" id="51161"/>
    <lineage>
        <taxon>Bacteria</taxon>
        <taxon>Pseudomonadati</taxon>
        <taxon>Pseudomonadota</taxon>
        <taxon>Gammaproteobacteria</taxon>
        <taxon>Pasteurellales</taxon>
        <taxon>Pasteurellaceae</taxon>
        <taxon>Actinobacillus</taxon>
    </lineage>
</organism>
<dbReference type="AlphaFoldDB" id="A0A448TV81"/>
<evidence type="ECO:0000256" key="1">
    <source>
        <dbReference type="SAM" id="Phobius"/>
    </source>
</evidence>
<gene>
    <name evidence="2" type="ORF">NCTC12871_01320</name>
</gene>
<feature type="transmembrane region" description="Helical" evidence="1">
    <location>
        <begin position="208"/>
        <end position="231"/>
    </location>
</feature>
<feature type="transmembrane region" description="Helical" evidence="1">
    <location>
        <begin position="12"/>
        <end position="31"/>
    </location>
</feature>
<keyword evidence="1" id="KW-0812">Transmembrane</keyword>
<feature type="transmembrane region" description="Helical" evidence="1">
    <location>
        <begin position="305"/>
        <end position="322"/>
    </location>
</feature>